<dbReference type="SUPFAM" id="SSF46557">
    <property type="entry name" value="GreA transcript cleavage protein, N-terminal domain"/>
    <property type="match status" value="1"/>
</dbReference>
<dbReference type="Pfam" id="PF01272">
    <property type="entry name" value="GreA_GreB"/>
    <property type="match status" value="1"/>
</dbReference>
<dbReference type="GO" id="GO:0003746">
    <property type="term" value="F:translation elongation factor activity"/>
    <property type="evidence" value="ECO:0007669"/>
    <property type="project" value="UniProtKB-KW"/>
</dbReference>
<evidence type="ECO:0000259" key="11">
    <source>
        <dbReference type="Pfam" id="PF03449"/>
    </source>
</evidence>
<evidence type="ECO:0000313" key="13">
    <source>
        <dbReference type="Proteomes" id="UP000034749"/>
    </source>
</evidence>
<evidence type="ECO:0000256" key="2">
    <source>
        <dbReference type="ARBA" id="ARBA00013729"/>
    </source>
</evidence>
<dbReference type="InterPro" id="IPR018151">
    <property type="entry name" value="TF_GreA/GreB_CS"/>
</dbReference>
<comment type="similarity">
    <text evidence="1 8 9">Belongs to the GreA/GreB family.</text>
</comment>
<dbReference type="GO" id="GO:0006354">
    <property type="term" value="P:DNA-templated transcription elongation"/>
    <property type="evidence" value="ECO:0007669"/>
    <property type="project" value="TreeGrafter"/>
</dbReference>
<dbReference type="InterPro" id="IPR036805">
    <property type="entry name" value="Tscrpt_elong_fac_GreA/B_N_sf"/>
</dbReference>
<dbReference type="GO" id="GO:0003677">
    <property type="term" value="F:DNA binding"/>
    <property type="evidence" value="ECO:0007669"/>
    <property type="project" value="UniProtKB-UniRule"/>
</dbReference>
<evidence type="ECO:0000256" key="7">
    <source>
        <dbReference type="ARBA" id="ARBA00030776"/>
    </source>
</evidence>
<gene>
    <name evidence="8" type="primary">greA</name>
    <name evidence="12" type="ORF">UU24_C0034G0002</name>
</gene>
<dbReference type="GO" id="GO:0070063">
    <property type="term" value="F:RNA polymerase binding"/>
    <property type="evidence" value="ECO:0007669"/>
    <property type="project" value="InterPro"/>
</dbReference>
<dbReference type="InterPro" id="IPR022691">
    <property type="entry name" value="Tscrpt_elong_fac_GreA/B_N"/>
</dbReference>
<dbReference type="EMBL" id="LBZW01000034">
    <property type="protein sequence ID" value="KKR78508.1"/>
    <property type="molecule type" value="Genomic_DNA"/>
</dbReference>
<evidence type="ECO:0000256" key="1">
    <source>
        <dbReference type="ARBA" id="ARBA00008213"/>
    </source>
</evidence>
<dbReference type="Pfam" id="PF03449">
    <property type="entry name" value="GreA_GreB_N"/>
    <property type="match status" value="1"/>
</dbReference>
<dbReference type="NCBIfam" id="TIGR01462">
    <property type="entry name" value="greA"/>
    <property type="match status" value="1"/>
</dbReference>
<evidence type="ECO:0000256" key="6">
    <source>
        <dbReference type="ARBA" id="ARBA00024916"/>
    </source>
</evidence>
<protein>
    <recommendedName>
        <fullName evidence="2 8">Transcription elongation factor GreA</fullName>
    </recommendedName>
    <alternativeName>
        <fullName evidence="7 8">Transcript cleavage factor GreA</fullName>
    </alternativeName>
</protein>
<dbReference type="Proteomes" id="UP000034749">
    <property type="component" value="Unassembled WGS sequence"/>
</dbReference>
<proteinExistence type="inferred from homology"/>
<dbReference type="InterPro" id="IPR001437">
    <property type="entry name" value="Tscrpt_elong_fac_GreA/B_C"/>
</dbReference>
<evidence type="ECO:0000256" key="3">
    <source>
        <dbReference type="ARBA" id="ARBA00023015"/>
    </source>
</evidence>
<keyword evidence="4 8" id="KW-0238">DNA-binding</keyword>
<evidence type="ECO:0000256" key="4">
    <source>
        <dbReference type="ARBA" id="ARBA00023125"/>
    </source>
</evidence>
<dbReference type="PANTHER" id="PTHR30437:SF4">
    <property type="entry name" value="TRANSCRIPTION ELONGATION FACTOR GREA"/>
    <property type="match status" value="1"/>
</dbReference>
<dbReference type="PANTHER" id="PTHR30437">
    <property type="entry name" value="TRANSCRIPTION ELONGATION FACTOR GREA"/>
    <property type="match status" value="1"/>
</dbReference>
<comment type="function">
    <text evidence="6 8 9">Necessary for efficient RNA polymerase transcription elongation past template-encoded arresting sites. The arresting sites in DNA have the property of trapping a certain fraction of elongating RNA polymerases that pass through, resulting in locked ternary complexes. Cleavage of the nascent transcript by cleavage factors such as GreA or GreB allows the resumption of elongation from the new 3'terminus. GreA releases sequences of 2 to 3 nucleotides.</text>
</comment>
<keyword evidence="3 8" id="KW-0805">Transcription regulation</keyword>
<dbReference type="GO" id="GO:0032784">
    <property type="term" value="P:regulation of DNA-templated transcription elongation"/>
    <property type="evidence" value="ECO:0007669"/>
    <property type="project" value="UniProtKB-UniRule"/>
</dbReference>
<feature type="domain" description="Transcription elongation factor GreA/GreB N-terminal" evidence="11">
    <location>
        <begin position="7"/>
        <end position="76"/>
    </location>
</feature>
<accession>A0A0G0TND6</accession>
<name>A0A0G0TND6_9BACT</name>
<feature type="domain" description="Transcription elongation factor GreA/GreB C-terminal" evidence="10">
    <location>
        <begin position="83"/>
        <end position="155"/>
    </location>
</feature>
<dbReference type="Gene3D" id="1.10.287.180">
    <property type="entry name" value="Transcription elongation factor, GreA/GreB, N-terminal domain"/>
    <property type="match status" value="1"/>
</dbReference>
<dbReference type="NCBIfam" id="NF001263">
    <property type="entry name" value="PRK00226.1-4"/>
    <property type="match status" value="1"/>
</dbReference>
<evidence type="ECO:0000256" key="5">
    <source>
        <dbReference type="ARBA" id="ARBA00023163"/>
    </source>
</evidence>
<reference evidence="12 13" key="1">
    <citation type="journal article" date="2015" name="Nature">
        <title>rRNA introns, odd ribosomes, and small enigmatic genomes across a large radiation of phyla.</title>
        <authorList>
            <person name="Brown C.T."/>
            <person name="Hug L.A."/>
            <person name="Thomas B.C."/>
            <person name="Sharon I."/>
            <person name="Castelle C.J."/>
            <person name="Singh A."/>
            <person name="Wilkins M.J."/>
            <person name="Williams K.H."/>
            <person name="Banfield J.F."/>
        </authorList>
    </citation>
    <scope>NUCLEOTIDE SEQUENCE [LARGE SCALE GENOMIC DNA]</scope>
</reference>
<dbReference type="Gene3D" id="3.10.50.30">
    <property type="entry name" value="Transcription elongation factor, GreA/GreB, C-terminal domain"/>
    <property type="match status" value="1"/>
</dbReference>
<dbReference type="PROSITE" id="PS00830">
    <property type="entry name" value="GREAB_2"/>
    <property type="match status" value="1"/>
</dbReference>
<comment type="caution">
    <text evidence="12">The sequence shown here is derived from an EMBL/GenBank/DDBJ whole genome shotgun (WGS) entry which is preliminary data.</text>
</comment>
<evidence type="ECO:0000256" key="8">
    <source>
        <dbReference type="HAMAP-Rule" id="MF_00105"/>
    </source>
</evidence>
<keyword evidence="5 8" id="KW-0804">Transcription</keyword>
<dbReference type="AlphaFoldDB" id="A0A0G0TND6"/>
<dbReference type="FunFam" id="1.10.287.180:FF:000001">
    <property type="entry name" value="Transcription elongation factor GreA"/>
    <property type="match status" value="1"/>
</dbReference>
<evidence type="ECO:0000259" key="10">
    <source>
        <dbReference type="Pfam" id="PF01272"/>
    </source>
</evidence>
<evidence type="ECO:0000313" key="12">
    <source>
        <dbReference type="EMBL" id="KKR78508.1"/>
    </source>
</evidence>
<keyword evidence="12" id="KW-0251">Elongation factor</keyword>
<organism evidence="12 13">
    <name type="scientific">Candidatus Nomurabacteria bacterium GW2011_GWA2_40_9</name>
    <dbReference type="NCBI Taxonomy" id="1618734"/>
    <lineage>
        <taxon>Bacteria</taxon>
        <taxon>Candidatus Nomuraibacteriota</taxon>
    </lineage>
</organism>
<dbReference type="InterPro" id="IPR023459">
    <property type="entry name" value="Tscrpt_elong_fac_GreA/B_fam"/>
</dbReference>
<dbReference type="InterPro" id="IPR036953">
    <property type="entry name" value="GreA/GreB_C_sf"/>
</dbReference>
<dbReference type="PIRSF" id="PIRSF006092">
    <property type="entry name" value="GreA_GreB"/>
    <property type="match status" value="1"/>
</dbReference>
<evidence type="ECO:0000256" key="9">
    <source>
        <dbReference type="RuleBase" id="RU000556"/>
    </source>
</evidence>
<dbReference type="PROSITE" id="PS00829">
    <property type="entry name" value="GREAB_1"/>
    <property type="match status" value="1"/>
</dbReference>
<dbReference type="PATRIC" id="fig|1618734.3.peg.622"/>
<dbReference type="SUPFAM" id="SSF54534">
    <property type="entry name" value="FKBP-like"/>
    <property type="match status" value="1"/>
</dbReference>
<keyword evidence="12" id="KW-0648">Protein biosynthesis</keyword>
<sequence>MDKELDYITEEKKKELTLELADLKGPKRKEIIEALEYAKSLGDLSENAEYHQAREDQGKIEARIQSIEQILQNSKVVIPAGGDVIEVGSKLVVRKEDSKEELKYVIVGYQEANITEGKISNRSPFGQALYGKKKGDSISFETPRGIVNYKIISVS</sequence>
<dbReference type="InterPro" id="IPR006359">
    <property type="entry name" value="Tscrpt_elong_fac_GreA"/>
</dbReference>
<dbReference type="HAMAP" id="MF_00105">
    <property type="entry name" value="GreA_GreB"/>
    <property type="match status" value="1"/>
</dbReference>
<dbReference type="InterPro" id="IPR028624">
    <property type="entry name" value="Tscrpt_elong_fac_GreA/B"/>
</dbReference>